<dbReference type="PANTHER" id="PTHR24171:SF9">
    <property type="entry name" value="ANKYRIN REPEAT DOMAIN-CONTAINING PROTEIN 39"/>
    <property type="match status" value="1"/>
</dbReference>
<evidence type="ECO:0000256" key="1">
    <source>
        <dbReference type="ARBA" id="ARBA00022737"/>
    </source>
</evidence>
<dbReference type="OrthoDB" id="539213at2759"/>
<dbReference type="SUPFAM" id="SSF48403">
    <property type="entry name" value="Ankyrin repeat"/>
    <property type="match status" value="1"/>
</dbReference>
<evidence type="ECO:0000313" key="4">
    <source>
        <dbReference type="EMBL" id="KAF7317199.1"/>
    </source>
</evidence>
<keyword evidence="1" id="KW-0677">Repeat</keyword>
<sequence length="236" mass="25262">MSISVHSAAQNKQLHVVRSLVSDNPKLINALDADERTPLHWAASSGATDIARFLIDKEAEVDVVDNMGWSPLHIAVSAGHDDIVQELVGAGADVNKLRVVFELQTCRHYAASKSRIDIGKLLISRGADINAKDSANQVPLHRAATTGSAGFINLLLNSSVPPAKTRLNNSDRMGNTALHLAMESGHAEVAVLLINAGADRTRTNLDEEMPEDVPGVGGAEQRRVKAYVIEACGPRE</sequence>
<comment type="caution">
    <text evidence="4">The sequence shown here is derived from an EMBL/GenBank/DDBJ whole genome shotgun (WGS) entry which is preliminary data.</text>
</comment>
<dbReference type="EMBL" id="JACAZE010000005">
    <property type="protein sequence ID" value="KAF7317199.1"/>
    <property type="molecule type" value="Genomic_DNA"/>
</dbReference>
<keyword evidence="2 3" id="KW-0040">ANK repeat</keyword>
<protein>
    <submittedName>
        <fullName evidence="4">ANK-REP-REGION domain-containing protein</fullName>
    </submittedName>
</protein>
<dbReference type="Proteomes" id="UP000613580">
    <property type="component" value="Unassembled WGS sequence"/>
</dbReference>
<keyword evidence="5" id="KW-1185">Reference proteome</keyword>
<dbReference type="InterPro" id="IPR036770">
    <property type="entry name" value="Ankyrin_rpt-contain_sf"/>
</dbReference>
<dbReference type="PROSITE" id="PS50088">
    <property type="entry name" value="ANK_REPEAT"/>
    <property type="match status" value="4"/>
</dbReference>
<proteinExistence type="predicted"/>
<reference evidence="4" key="1">
    <citation type="submission" date="2020-05" db="EMBL/GenBank/DDBJ databases">
        <title>Mycena genomes resolve the evolution of fungal bioluminescence.</title>
        <authorList>
            <person name="Tsai I.J."/>
        </authorList>
    </citation>
    <scope>NUCLEOTIDE SEQUENCE</scope>
    <source>
        <strain evidence="4">110903Hualien_Pintung</strain>
    </source>
</reference>
<dbReference type="Pfam" id="PF12796">
    <property type="entry name" value="Ank_2"/>
    <property type="match status" value="2"/>
</dbReference>
<gene>
    <name evidence="4" type="ORF">HMN09_00454800</name>
</gene>
<dbReference type="PROSITE" id="PS50297">
    <property type="entry name" value="ANK_REP_REGION"/>
    <property type="match status" value="4"/>
</dbReference>
<feature type="repeat" description="ANK" evidence="3">
    <location>
        <begin position="173"/>
        <end position="205"/>
    </location>
</feature>
<dbReference type="Gene3D" id="1.25.40.20">
    <property type="entry name" value="Ankyrin repeat-containing domain"/>
    <property type="match status" value="3"/>
</dbReference>
<feature type="repeat" description="ANK" evidence="3">
    <location>
        <begin position="34"/>
        <end position="66"/>
    </location>
</feature>
<dbReference type="PRINTS" id="PR01415">
    <property type="entry name" value="ANKYRIN"/>
</dbReference>
<dbReference type="InterPro" id="IPR002110">
    <property type="entry name" value="Ankyrin_rpt"/>
</dbReference>
<organism evidence="4 5">
    <name type="scientific">Mycena chlorophos</name>
    <name type="common">Agaric fungus</name>
    <name type="synonym">Agaricus chlorophos</name>
    <dbReference type="NCBI Taxonomy" id="658473"/>
    <lineage>
        <taxon>Eukaryota</taxon>
        <taxon>Fungi</taxon>
        <taxon>Dikarya</taxon>
        <taxon>Basidiomycota</taxon>
        <taxon>Agaricomycotina</taxon>
        <taxon>Agaricomycetes</taxon>
        <taxon>Agaricomycetidae</taxon>
        <taxon>Agaricales</taxon>
        <taxon>Marasmiineae</taxon>
        <taxon>Mycenaceae</taxon>
        <taxon>Mycena</taxon>
    </lineage>
</organism>
<feature type="repeat" description="ANK" evidence="3">
    <location>
        <begin position="102"/>
        <end position="134"/>
    </location>
</feature>
<feature type="repeat" description="ANK" evidence="3">
    <location>
        <begin position="67"/>
        <end position="99"/>
    </location>
</feature>
<dbReference type="SMART" id="SM00248">
    <property type="entry name" value="ANK"/>
    <property type="match status" value="5"/>
</dbReference>
<evidence type="ECO:0000256" key="2">
    <source>
        <dbReference type="ARBA" id="ARBA00023043"/>
    </source>
</evidence>
<name>A0A8H6WLX1_MYCCL</name>
<accession>A0A8H6WLX1</accession>
<evidence type="ECO:0000313" key="5">
    <source>
        <dbReference type="Proteomes" id="UP000613580"/>
    </source>
</evidence>
<dbReference type="AlphaFoldDB" id="A0A8H6WLX1"/>
<evidence type="ECO:0000256" key="3">
    <source>
        <dbReference type="PROSITE-ProRule" id="PRU00023"/>
    </source>
</evidence>
<dbReference type="PANTHER" id="PTHR24171">
    <property type="entry name" value="ANKYRIN REPEAT DOMAIN-CONTAINING PROTEIN 39-RELATED"/>
    <property type="match status" value="1"/>
</dbReference>